<protein>
    <submittedName>
        <fullName evidence="2">Uncharacterized protein</fullName>
    </submittedName>
</protein>
<reference evidence="2 3" key="1">
    <citation type="submission" date="2020-02" db="EMBL/GenBank/DDBJ databases">
        <authorList>
            <person name="Ferguson B K."/>
        </authorList>
    </citation>
    <scope>NUCLEOTIDE SEQUENCE [LARGE SCALE GENOMIC DNA]</scope>
</reference>
<sequence>MESFSKSDNQPAYSTDAWTWGERVGKSEFEKDGRPKSVGEGFLTGFPRQYASSWSKPQLTGPTAPKSDQRPPSQRRGHFESLNRNWDGILVILA</sequence>
<feature type="region of interest" description="Disordered" evidence="1">
    <location>
        <begin position="24"/>
        <end position="80"/>
    </location>
</feature>
<accession>A0A6H5FVN9</accession>
<evidence type="ECO:0000313" key="3">
    <source>
        <dbReference type="Proteomes" id="UP000479000"/>
    </source>
</evidence>
<proteinExistence type="predicted"/>
<feature type="compositionally biased region" description="Basic and acidic residues" evidence="1">
    <location>
        <begin position="24"/>
        <end position="37"/>
    </location>
</feature>
<dbReference type="AlphaFoldDB" id="A0A6H5FVN9"/>
<dbReference type="EMBL" id="CADCXU010001054">
    <property type="protein sequence ID" value="CAA9993694.1"/>
    <property type="molecule type" value="Genomic_DNA"/>
</dbReference>
<evidence type="ECO:0000313" key="2">
    <source>
        <dbReference type="EMBL" id="CAA9993694.1"/>
    </source>
</evidence>
<gene>
    <name evidence="2" type="ORF">NTEN_LOCUS590</name>
</gene>
<keyword evidence="3" id="KW-1185">Reference proteome</keyword>
<evidence type="ECO:0000256" key="1">
    <source>
        <dbReference type="SAM" id="MobiDB-lite"/>
    </source>
</evidence>
<dbReference type="Proteomes" id="UP000479000">
    <property type="component" value="Unassembled WGS sequence"/>
</dbReference>
<name>A0A6H5FVN9_9HEMI</name>
<feature type="compositionally biased region" description="Polar residues" evidence="1">
    <location>
        <begin position="50"/>
        <end position="61"/>
    </location>
</feature>
<organism evidence="2 3">
    <name type="scientific">Nesidiocoris tenuis</name>
    <dbReference type="NCBI Taxonomy" id="355587"/>
    <lineage>
        <taxon>Eukaryota</taxon>
        <taxon>Metazoa</taxon>
        <taxon>Ecdysozoa</taxon>
        <taxon>Arthropoda</taxon>
        <taxon>Hexapoda</taxon>
        <taxon>Insecta</taxon>
        <taxon>Pterygota</taxon>
        <taxon>Neoptera</taxon>
        <taxon>Paraneoptera</taxon>
        <taxon>Hemiptera</taxon>
        <taxon>Heteroptera</taxon>
        <taxon>Panheteroptera</taxon>
        <taxon>Cimicomorpha</taxon>
        <taxon>Miridae</taxon>
        <taxon>Dicyphina</taxon>
        <taxon>Nesidiocoris</taxon>
    </lineage>
</organism>